<dbReference type="AlphaFoldDB" id="A0A060LY39"/>
<dbReference type="RefSeq" id="WP_038481389.1">
    <property type="nucleotide sequence ID" value="NZ_CP003923.1"/>
</dbReference>
<accession>A0A060LY39</accession>
<evidence type="ECO:0000256" key="1">
    <source>
        <dbReference type="SAM" id="Phobius"/>
    </source>
</evidence>
<sequence>MTWFEWLILILATARMTRLFVTDDIMEWFRNPFIQLKEEDGTLYAYPKGKGVRKFIGSLLSCYWCTSVWVAVFFFIGFWFLPSVFFPIFLCLSIAYGAAFVESVSRRM</sequence>
<keyword evidence="1" id="KW-0812">Transmembrane</keyword>
<dbReference type="OrthoDB" id="4722315at2"/>
<dbReference type="Pfam" id="PF07098">
    <property type="entry name" value="DUF1360"/>
    <property type="match status" value="1"/>
</dbReference>
<keyword evidence="1" id="KW-0472">Membrane</keyword>
<dbReference type="eggNOG" id="ENOG5032RXN">
    <property type="taxonomic scope" value="Bacteria"/>
</dbReference>
<keyword evidence="1" id="KW-1133">Transmembrane helix</keyword>
<reference evidence="2 3" key="1">
    <citation type="journal article" date="2014" name="Gene">
        <title>A comparative genomic analysis of the alkalitolerant soil bacterium Bacillus lehensis G1.</title>
        <authorList>
            <person name="Noor Y.M."/>
            <person name="Samsulrizal N.H."/>
            <person name="Jema'on N.A."/>
            <person name="Low K.O."/>
            <person name="Ramli A.N."/>
            <person name="Alias N.I."/>
            <person name="Damis S.I."/>
            <person name="Fuzi S.F."/>
            <person name="Isa M.N."/>
            <person name="Murad A.M."/>
            <person name="Raih M.F."/>
            <person name="Bakar F.D."/>
            <person name="Najimudin N."/>
            <person name="Mahadi N.M."/>
            <person name="Illias R.M."/>
        </authorList>
    </citation>
    <scope>NUCLEOTIDE SEQUENCE [LARGE SCALE GENOMIC DNA]</scope>
    <source>
        <strain evidence="2 3">G1</strain>
    </source>
</reference>
<evidence type="ECO:0000313" key="3">
    <source>
        <dbReference type="Proteomes" id="UP000027142"/>
    </source>
</evidence>
<organism evidence="2 3">
    <name type="scientific">Shouchella lehensis G1</name>
    <dbReference type="NCBI Taxonomy" id="1246626"/>
    <lineage>
        <taxon>Bacteria</taxon>
        <taxon>Bacillati</taxon>
        <taxon>Bacillota</taxon>
        <taxon>Bacilli</taxon>
        <taxon>Bacillales</taxon>
        <taxon>Bacillaceae</taxon>
        <taxon>Shouchella</taxon>
    </lineage>
</organism>
<proteinExistence type="predicted"/>
<name>A0A060LY39_9BACI</name>
<dbReference type="PATRIC" id="fig|1246626.3.peg.2500"/>
<feature type="transmembrane region" description="Helical" evidence="1">
    <location>
        <begin position="55"/>
        <end position="78"/>
    </location>
</feature>
<feature type="transmembrane region" description="Helical" evidence="1">
    <location>
        <begin position="84"/>
        <end position="101"/>
    </location>
</feature>
<evidence type="ECO:0000313" key="2">
    <source>
        <dbReference type="EMBL" id="AIC95077.1"/>
    </source>
</evidence>
<dbReference type="STRING" id="1246626.BleG1_2510"/>
<gene>
    <name evidence="2" type="ORF">BleG1_2510</name>
</gene>
<protein>
    <recommendedName>
        <fullName evidence="4">Sporulation protein</fullName>
    </recommendedName>
</protein>
<dbReference type="Proteomes" id="UP000027142">
    <property type="component" value="Chromosome"/>
</dbReference>
<dbReference type="EMBL" id="CP003923">
    <property type="protein sequence ID" value="AIC95077.1"/>
    <property type="molecule type" value="Genomic_DNA"/>
</dbReference>
<dbReference type="KEGG" id="ble:BleG1_2510"/>
<keyword evidence="3" id="KW-1185">Reference proteome</keyword>
<dbReference type="InterPro" id="IPR010773">
    <property type="entry name" value="Mycophage_PG1_Gp7"/>
</dbReference>
<evidence type="ECO:0008006" key="4">
    <source>
        <dbReference type="Google" id="ProtNLM"/>
    </source>
</evidence>
<dbReference type="HOGENOM" id="CLU_139578_0_0_9"/>